<dbReference type="EMBL" id="QYBB01000034">
    <property type="protein sequence ID" value="RYC30003.1"/>
    <property type="molecule type" value="Genomic_DNA"/>
</dbReference>
<organism evidence="3 4">
    <name type="scientific">Lichenibacterium minor</name>
    <dbReference type="NCBI Taxonomy" id="2316528"/>
    <lineage>
        <taxon>Bacteria</taxon>
        <taxon>Pseudomonadati</taxon>
        <taxon>Pseudomonadota</taxon>
        <taxon>Alphaproteobacteria</taxon>
        <taxon>Hyphomicrobiales</taxon>
        <taxon>Lichenihabitantaceae</taxon>
        <taxon>Lichenibacterium</taxon>
    </lineage>
</organism>
<sequence length="469" mass="48568">MRWFFFTFAACLLICVMRNAVAVTAPLLVWDDVLIFNDFFAGRGSLFHIYPDNISLAPNIIFLVSFAFFSLPLLPAGLQTMAVVFYAAMTAVPSLPAFAAVIPDPRKRVLLAVWIAAMPLSDLSLILSPDYQNWSSMIPVFLFTGLLAAAAAAAERPRVSPLWSALLVPCALANPLSVATAPFNAVAAAVSWRRGMAATAVNAALLAAAGLAAALLAAVTAPQMGGGSGIGAPQVLDAAWRAGLFLLDRGFLEALLGSPARQAVLDALPAAGAGLAPTTLYAAAAAAAALVIGLAAGNRQRPVVAFAATLVGAAFVYSFVVLVTLGPMRGLAASDTGILTTFGRYWFVQKVAVLTAVGALLLEASPLSPRLSPYAAALALGAFLIAYAADADTGSRYGLSGKADPRRADRERRSATQRAFLEAVQAAQRRHAAGCLLEPGDSAAPLLRLTLPEGIRPPADAAETACSVP</sequence>
<feature type="transmembrane region" description="Helical" evidence="1">
    <location>
        <begin position="303"/>
        <end position="325"/>
    </location>
</feature>
<feature type="transmembrane region" description="Helical" evidence="1">
    <location>
        <begin position="197"/>
        <end position="219"/>
    </location>
</feature>
<evidence type="ECO:0000313" key="3">
    <source>
        <dbReference type="EMBL" id="RYC30003.1"/>
    </source>
</evidence>
<evidence type="ECO:0000313" key="4">
    <source>
        <dbReference type="Proteomes" id="UP000290759"/>
    </source>
</evidence>
<keyword evidence="2" id="KW-0732">Signal</keyword>
<name>A0A4Q2U0Q4_9HYPH</name>
<dbReference type="RefSeq" id="WP_129228840.1">
    <property type="nucleotide sequence ID" value="NZ_QYBB01000034.1"/>
</dbReference>
<keyword evidence="1" id="KW-1133">Transmembrane helix</keyword>
<protein>
    <recommendedName>
        <fullName evidence="5">DUF2079 domain-containing protein</fullName>
    </recommendedName>
</protein>
<feature type="transmembrane region" description="Helical" evidence="1">
    <location>
        <begin position="371"/>
        <end position="389"/>
    </location>
</feature>
<feature type="transmembrane region" description="Helical" evidence="1">
    <location>
        <begin position="166"/>
        <end position="190"/>
    </location>
</feature>
<reference evidence="3 4" key="1">
    <citation type="submission" date="2018-12" db="EMBL/GenBank/DDBJ databases">
        <authorList>
            <person name="Grouzdev D.S."/>
            <person name="Krutkina M.S."/>
        </authorList>
    </citation>
    <scope>NUCLEOTIDE SEQUENCE [LARGE SCALE GENOMIC DNA]</scope>
    <source>
        <strain evidence="3 4">RmlP026</strain>
    </source>
</reference>
<proteinExistence type="predicted"/>
<feature type="transmembrane region" description="Helical" evidence="1">
    <location>
        <begin position="134"/>
        <end position="154"/>
    </location>
</feature>
<keyword evidence="1" id="KW-0472">Membrane</keyword>
<feature type="signal peptide" evidence="2">
    <location>
        <begin position="1"/>
        <end position="22"/>
    </location>
</feature>
<evidence type="ECO:0000256" key="2">
    <source>
        <dbReference type="SAM" id="SignalP"/>
    </source>
</evidence>
<accession>A0A4Q2U0Q4</accession>
<keyword evidence="4" id="KW-1185">Reference proteome</keyword>
<dbReference type="Proteomes" id="UP000290759">
    <property type="component" value="Unassembled WGS sequence"/>
</dbReference>
<feature type="transmembrane region" description="Helical" evidence="1">
    <location>
        <begin position="345"/>
        <end position="364"/>
    </location>
</feature>
<dbReference type="AlphaFoldDB" id="A0A4Q2U0Q4"/>
<feature type="transmembrane region" description="Helical" evidence="1">
    <location>
        <begin position="278"/>
        <end position="296"/>
    </location>
</feature>
<keyword evidence="1" id="KW-0812">Transmembrane</keyword>
<gene>
    <name evidence="3" type="ORF">D3273_20940</name>
</gene>
<feature type="transmembrane region" description="Helical" evidence="1">
    <location>
        <begin position="83"/>
        <end position="103"/>
    </location>
</feature>
<evidence type="ECO:0008006" key="5">
    <source>
        <dbReference type="Google" id="ProtNLM"/>
    </source>
</evidence>
<feature type="transmembrane region" description="Helical" evidence="1">
    <location>
        <begin position="109"/>
        <end position="127"/>
    </location>
</feature>
<evidence type="ECO:0000256" key="1">
    <source>
        <dbReference type="SAM" id="Phobius"/>
    </source>
</evidence>
<feature type="chain" id="PRO_5020940729" description="DUF2079 domain-containing protein" evidence="2">
    <location>
        <begin position="23"/>
        <end position="469"/>
    </location>
</feature>
<comment type="caution">
    <text evidence="3">The sequence shown here is derived from an EMBL/GenBank/DDBJ whole genome shotgun (WGS) entry which is preliminary data.</text>
</comment>
<feature type="transmembrane region" description="Helical" evidence="1">
    <location>
        <begin position="56"/>
        <end position="76"/>
    </location>
</feature>
<reference evidence="3 4" key="2">
    <citation type="submission" date="2019-02" db="EMBL/GenBank/DDBJ databases">
        <title>'Lichenibacterium ramalinii' gen. nov. sp. nov., 'Lichenibacterium minor' gen. nov. sp. nov.</title>
        <authorList>
            <person name="Pankratov T."/>
        </authorList>
    </citation>
    <scope>NUCLEOTIDE SEQUENCE [LARGE SCALE GENOMIC DNA]</scope>
    <source>
        <strain evidence="3 4">RmlP026</strain>
    </source>
</reference>